<dbReference type="AlphaFoldDB" id="R7QQP3"/>
<dbReference type="Gene3D" id="1.25.10.10">
    <property type="entry name" value="Leucine-rich Repeat Variant"/>
    <property type="match status" value="1"/>
</dbReference>
<name>R7QQP3_CHOCR</name>
<dbReference type="GO" id="GO:0000774">
    <property type="term" value="F:adenyl-nucleotide exchange factor activity"/>
    <property type="evidence" value="ECO:0007669"/>
    <property type="project" value="TreeGrafter"/>
</dbReference>
<dbReference type="InterPro" id="IPR016024">
    <property type="entry name" value="ARM-type_fold"/>
</dbReference>
<dbReference type="PANTHER" id="PTHR19316">
    <property type="entry name" value="PROTEIN FOLDING REGULATOR"/>
    <property type="match status" value="1"/>
</dbReference>
<dbReference type="RefSeq" id="XP_005709999.1">
    <property type="nucleotide sequence ID" value="XM_005709942.1"/>
</dbReference>
<organism evidence="1 2">
    <name type="scientific">Chondrus crispus</name>
    <name type="common">Carrageen Irish moss</name>
    <name type="synonym">Polymorpha crispa</name>
    <dbReference type="NCBI Taxonomy" id="2769"/>
    <lineage>
        <taxon>Eukaryota</taxon>
        <taxon>Rhodophyta</taxon>
        <taxon>Florideophyceae</taxon>
        <taxon>Rhodymeniophycidae</taxon>
        <taxon>Gigartinales</taxon>
        <taxon>Gigartinaceae</taxon>
        <taxon>Chondrus</taxon>
    </lineage>
</organism>
<dbReference type="GO" id="GO:0005783">
    <property type="term" value="C:endoplasmic reticulum"/>
    <property type="evidence" value="ECO:0007669"/>
    <property type="project" value="TreeGrafter"/>
</dbReference>
<evidence type="ECO:0000313" key="2">
    <source>
        <dbReference type="Proteomes" id="UP000012073"/>
    </source>
</evidence>
<dbReference type="InterPro" id="IPR011989">
    <property type="entry name" value="ARM-like"/>
</dbReference>
<dbReference type="STRING" id="2769.R7QQP3"/>
<dbReference type="Proteomes" id="UP000012073">
    <property type="component" value="Unassembled WGS sequence"/>
</dbReference>
<dbReference type="InterPro" id="IPR050693">
    <property type="entry name" value="Hsp70_NEF-Inhibitors"/>
</dbReference>
<protein>
    <submittedName>
        <fullName evidence="1">Uncharacterized protein</fullName>
    </submittedName>
</protein>
<accession>R7QQP3</accession>
<reference evidence="2" key="1">
    <citation type="journal article" date="2013" name="Proc. Natl. Acad. Sci. U.S.A.">
        <title>Genome structure and metabolic features in the red seaweed Chondrus crispus shed light on evolution of the Archaeplastida.</title>
        <authorList>
            <person name="Collen J."/>
            <person name="Porcel B."/>
            <person name="Carre W."/>
            <person name="Ball S.G."/>
            <person name="Chaparro C."/>
            <person name="Tonon T."/>
            <person name="Barbeyron T."/>
            <person name="Michel G."/>
            <person name="Noel B."/>
            <person name="Valentin K."/>
            <person name="Elias M."/>
            <person name="Artiguenave F."/>
            <person name="Arun A."/>
            <person name="Aury J.M."/>
            <person name="Barbosa-Neto J.F."/>
            <person name="Bothwell J.H."/>
            <person name="Bouget F.Y."/>
            <person name="Brillet L."/>
            <person name="Cabello-Hurtado F."/>
            <person name="Capella-Gutierrez S."/>
            <person name="Charrier B."/>
            <person name="Cladiere L."/>
            <person name="Cock J.M."/>
            <person name="Coelho S.M."/>
            <person name="Colleoni C."/>
            <person name="Czjzek M."/>
            <person name="Da Silva C."/>
            <person name="Delage L."/>
            <person name="Denoeud F."/>
            <person name="Deschamps P."/>
            <person name="Dittami S.M."/>
            <person name="Gabaldon T."/>
            <person name="Gachon C.M."/>
            <person name="Groisillier A."/>
            <person name="Herve C."/>
            <person name="Jabbari K."/>
            <person name="Katinka M."/>
            <person name="Kloareg B."/>
            <person name="Kowalczyk N."/>
            <person name="Labadie K."/>
            <person name="Leblanc C."/>
            <person name="Lopez P.J."/>
            <person name="McLachlan D.H."/>
            <person name="Meslet-Cladiere L."/>
            <person name="Moustafa A."/>
            <person name="Nehr Z."/>
            <person name="Nyvall Collen P."/>
            <person name="Panaud O."/>
            <person name="Partensky F."/>
            <person name="Poulain J."/>
            <person name="Rensing S.A."/>
            <person name="Rousvoal S."/>
            <person name="Samson G."/>
            <person name="Symeonidi A."/>
            <person name="Weissenbach J."/>
            <person name="Zambounis A."/>
            <person name="Wincker P."/>
            <person name="Boyen C."/>
        </authorList>
    </citation>
    <scope>NUCLEOTIDE SEQUENCE [LARGE SCALE GENOMIC DNA]</scope>
    <source>
        <strain evidence="2">cv. Stackhouse</strain>
    </source>
</reference>
<proteinExistence type="predicted"/>
<dbReference type="Gramene" id="CDF39705">
    <property type="protein sequence ID" value="CDF39705"/>
    <property type="gene ID" value="CHC_T00006751001"/>
</dbReference>
<dbReference type="PANTHER" id="PTHR19316:SF18">
    <property type="entry name" value="HSP70-BINDING PROTEIN 1"/>
    <property type="match status" value="1"/>
</dbReference>
<dbReference type="OMA" id="EDINCAI"/>
<dbReference type="GeneID" id="17317766"/>
<dbReference type="EMBL" id="HG002070">
    <property type="protein sequence ID" value="CDF39705.1"/>
    <property type="molecule type" value="Genomic_DNA"/>
</dbReference>
<sequence length="218" mass="23640">MFEDLNYAINIDKLGALQPILNCAAADEPEVRAAAVWALGSALQDLKEVKDVFMQRDGHEVLAKCLLDLNAKVRAKAVMASSALLRNSSKEIRERFAELGGTISLRRLLADDNILVRRRARFFMQHARATGNEEFVRDLLDDRNAIAAFSESIAALDVDDVADMEAGIGALQVLVEIDKQGLLRVAPELPGVIDQVVARCGDPDLAESLTSLADSLGG</sequence>
<gene>
    <name evidence="1" type="ORF">CHC_T00006751001</name>
</gene>
<keyword evidence="2" id="KW-1185">Reference proteome</keyword>
<dbReference type="SUPFAM" id="SSF48371">
    <property type="entry name" value="ARM repeat"/>
    <property type="match status" value="1"/>
</dbReference>
<dbReference type="OrthoDB" id="5323at2759"/>
<evidence type="ECO:0000313" key="1">
    <source>
        <dbReference type="EMBL" id="CDF39705.1"/>
    </source>
</evidence>
<dbReference type="KEGG" id="ccp:CHC_T00006751001"/>